<dbReference type="Pfam" id="PF01161">
    <property type="entry name" value="PBP"/>
    <property type="match status" value="1"/>
</dbReference>
<keyword evidence="2" id="KW-1185">Reference proteome</keyword>
<dbReference type="InterPro" id="IPR036610">
    <property type="entry name" value="PEBP-like_sf"/>
</dbReference>
<evidence type="ECO:0000313" key="2">
    <source>
        <dbReference type="Proteomes" id="UP000316092"/>
    </source>
</evidence>
<evidence type="ECO:0000313" key="1">
    <source>
        <dbReference type="EMBL" id="TSA88031.1"/>
    </source>
</evidence>
<dbReference type="SUPFAM" id="SSF49777">
    <property type="entry name" value="PEBP-like"/>
    <property type="match status" value="1"/>
</dbReference>
<dbReference type="EMBL" id="VKDB01000001">
    <property type="protein sequence ID" value="TSA88031.1"/>
    <property type="molecule type" value="Genomic_DNA"/>
</dbReference>
<name>A0A553V761_9DEIO</name>
<dbReference type="InterPro" id="IPR008914">
    <property type="entry name" value="PEBP"/>
</dbReference>
<gene>
    <name evidence="1" type="ORF">FNU79_02020</name>
</gene>
<organism evidence="1 2">
    <name type="scientific">Deinococcus detaillensis</name>
    <dbReference type="NCBI Taxonomy" id="2592048"/>
    <lineage>
        <taxon>Bacteria</taxon>
        <taxon>Thermotogati</taxon>
        <taxon>Deinococcota</taxon>
        <taxon>Deinococci</taxon>
        <taxon>Deinococcales</taxon>
        <taxon>Deinococcaceae</taxon>
        <taxon>Deinococcus</taxon>
    </lineage>
</organism>
<dbReference type="Proteomes" id="UP000316092">
    <property type="component" value="Unassembled WGS sequence"/>
</dbReference>
<protein>
    <recommendedName>
        <fullName evidence="3">YbhB/YbcL family Raf kinase inhibitor-like protein</fullName>
    </recommendedName>
</protein>
<comment type="caution">
    <text evidence="1">The sequence shown here is derived from an EMBL/GenBank/DDBJ whole genome shotgun (WGS) entry which is preliminary data.</text>
</comment>
<dbReference type="Gene3D" id="3.90.280.10">
    <property type="entry name" value="PEBP-like"/>
    <property type="match status" value="1"/>
</dbReference>
<reference evidence="1 2" key="1">
    <citation type="submission" date="2019-07" db="EMBL/GenBank/DDBJ databases">
        <title>Deinococcus detaillus sp. nov., isolated from humus soil in Antarctica.</title>
        <authorList>
            <person name="Zhang K."/>
        </authorList>
    </citation>
    <scope>NUCLEOTIDE SEQUENCE [LARGE SCALE GENOMIC DNA]</scope>
    <source>
        <strain evidence="1 2">H1</strain>
    </source>
</reference>
<proteinExistence type="predicted"/>
<dbReference type="OrthoDB" id="9797506at2"/>
<sequence length="199" mass="20980">MTRLNFQQSSRNTEAPDGGFTWCLANSETMPEMNINQRLSVVALLALSTAQAAPAPFAVALSAGDTALKCGAATTPVLKFSGTPPSGTKSYAIIFWDQSSSALSGRWLVFDLPLGTTQLKAASASMLSVAGGKAATNEANQAGYTAVCAKGRHDLYIDYYALDVASLNLPAGAPLQTLHSAIKRHKLQEAKAHLVWPVK</sequence>
<evidence type="ECO:0008006" key="3">
    <source>
        <dbReference type="Google" id="ProtNLM"/>
    </source>
</evidence>
<dbReference type="AlphaFoldDB" id="A0A553V761"/>
<accession>A0A553V761</accession>